<evidence type="ECO:0000256" key="2">
    <source>
        <dbReference type="ARBA" id="ARBA00022801"/>
    </source>
</evidence>
<keyword evidence="3" id="KW-0732">Signal</keyword>
<evidence type="ECO:0000313" key="6">
    <source>
        <dbReference type="Proteomes" id="UP000198964"/>
    </source>
</evidence>
<keyword evidence="2" id="KW-0378">Hydrolase</keyword>
<dbReference type="PROSITE" id="PS00149">
    <property type="entry name" value="SULFATASE_2"/>
    <property type="match status" value="1"/>
</dbReference>
<dbReference type="CDD" id="cd16143">
    <property type="entry name" value="ARS_like"/>
    <property type="match status" value="1"/>
</dbReference>
<keyword evidence="6" id="KW-1185">Reference proteome</keyword>
<comment type="similarity">
    <text evidence="1">Belongs to the sulfatase family.</text>
</comment>
<dbReference type="PROSITE" id="PS00523">
    <property type="entry name" value="SULFATASE_1"/>
    <property type="match status" value="1"/>
</dbReference>
<dbReference type="GO" id="GO:0016787">
    <property type="term" value="F:hydrolase activity"/>
    <property type="evidence" value="ECO:0007669"/>
    <property type="project" value="UniProtKB-KW"/>
</dbReference>
<organism evidence="5 6">
    <name type="scientific">Sunxiuqinia elliptica</name>
    <dbReference type="NCBI Taxonomy" id="655355"/>
    <lineage>
        <taxon>Bacteria</taxon>
        <taxon>Pseudomonadati</taxon>
        <taxon>Bacteroidota</taxon>
        <taxon>Bacteroidia</taxon>
        <taxon>Marinilabiliales</taxon>
        <taxon>Prolixibacteraceae</taxon>
        <taxon>Sunxiuqinia</taxon>
    </lineage>
</organism>
<dbReference type="InterPro" id="IPR052701">
    <property type="entry name" value="GAG_Ulvan_Degrading_Sulfatases"/>
</dbReference>
<evidence type="ECO:0000259" key="4">
    <source>
        <dbReference type="Pfam" id="PF00884"/>
    </source>
</evidence>
<dbReference type="PANTHER" id="PTHR43751">
    <property type="entry name" value="SULFATASE"/>
    <property type="match status" value="1"/>
</dbReference>
<dbReference type="Gene3D" id="3.30.1120.10">
    <property type="match status" value="1"/>
</dbReference>
<accession>A0A1I2I161</accession>
<feature type="chain" id="PRO_5011658470" evidence="3">
    <location>
        <begin position="23"/>
        <end position="511"/>
    </location>
</feature>
<dbReference type="RefSeq" id="WP_093919928.1">
    <property type="nucleotide sequence ID" value="NZ_FONW01000005.1"/>
</dbReference>
<dbReference type="InterPro" id="IPR017850">
    <property type="entry name" value="Alkaline_phosphatase_core_sf"/>
</dbReference>
<name>A0A1I2I161_9BACT</name>
<dbReference type="PROSITE" id="PS51257">
    <property type="entry name" value="PROKAR_LIPOPROTEIN"/>
    <property type="match status" value="1"/>
</dbReference>
<dbReference type="Gene3D" id="3.40.720.10">
    <property type="entry name" value="Alkaline Phosphatase, subunit A"/>
    <property type="match status" value="1"/>
</dbReference>
<evidence type="ECO:0000313" key="5">
    <source>
        <dbReference type="EMBL" id="SFF34646.1"/>
    </source>
</evidence>
<dbReference type="Proteomes" id="UP000198964">
    <property type="component" value="Unassembled WGS sequence"/>
</dbReference>
<sequence>MNTLRKKIPGLVSASMASLMLASSCTPGSQSETSSRKTPNIVIIYADDLGYGDVSCYGATELKTPNIDKLAGEGVRFTQGYCTSATCTPSRYGMLTGQYPWRNKRAQVLPGDAPLLIEPGSVTLPSMLKEAGYRTGIVGKWHLGLGEGSINWNEEVKPGPRQVGFDYDFIMAATNDRVPTVFLEKGHVVGLDQNDPIEVSYRENFEGEPSVPENPELIKMKSSHGHDNSIVNGIGRIGFMKGGESARWIDENMADTFLVRAQKFVELNKDEPFFLYYALHQPHAPRVPHPRFAGKSGLGPRGDVIVEADWCIGEFMKTLKENGLDENTIVIFSSDNGPVADDGYHDESETLMGNHTPAGPLRSGKYSLYDGGTRVPFIVRWPGQVKPGVSDAMVCQMDFLASFASLLGIQIETKDSENILPALLGKTEKGREDLVVQGMRTTAYRNGDWSLILPQKGPKMVPWGVKNETGFDADVQLYNLANDIGQKVNVAKEEVAKVEELTTKYNEILED</sequence>
<dbReference type="SUPFAM" id="SSF53649">
    <property type="entry name" value="Alkaline phosphatase-like"/>
    <property type="match status" value="1"/>
</dbReference>
<evidence type="ECO:0000256" key="3">
    <source>
        <dbReference type="SAM" id="SignalP"/>
    </source>
</evidence>
<dbReference type="STRING" id="655355.SAMN05216283_1052"/>
<gene>
    <name evidence="5" type="ORF">SAMN05216283_1052</name>
</gene>
<dbReference type="Pfam" id="PF00884">
    <property type="entry name" value="Sulfatase"/>
    <property type="match status" value="1"/>
</dbReference>
<dbReference type="AlphaFoldDB" id="A0A1I2I161"/>
<protein>
    <submittedName>
        <fullName evidence="5">Arylsulfatase A</fullName>
    </submittedName>
</protein>
<feature type="domain" description="Sulfatase N-terminal" evidence="4">
    <location>
        <begin position="39"/>
        <end position="409"/>
    </location>
</feature>
<dbReference type="InterPro" id="IPR024607">
    <property type="entry name" value="Sulfatase_CS"/>
</dbReference>
<proteinExistence type="inferred from homology"/>
<reference evidence="5 6" key="1">
    <citation type="submission" date="2016-10" db="EMBL/GenBank/DDBJ databases">
        <authorList>
            <person name="de Groot N.N."/>
        </authorList>
    </citation>
    <scope>NUCLEOTIDE SEQUENCE [LARGE SCALE GENOMIC DNA]</scope>
    <source>
        <strain evidence="5 6">CGMCC 1.9156</strain>
    </source>
</reference>
<dbReference type="PANTHER" id="PTHR43751:SF7">
    <property type="entry name" value="ARYLSULPHATASE A"/>
    <property type="match status" value="1"/>
</dbReference>
<evidence type="ECO:0000256" key="1">
    <source>
        <dbReference type="ARBA" id="ARBA00008779"/>
    </source>
</evidence>
<dbReference type="EMBL" id="FONW01000005">
    <property type="protein sequence ID" value="SFF34646.1"/>
    <property type="molecule type" value="Genomic_DNA"/>
</dbReference>
<feature type="signal peptide" evidence="3">
    <location>
        <begin position="1"/>
        <end position="22"/>
    </location>
</feature>
<dbReference type="InterPro" id="IPR000917">
    <property type="entry name" value="Sulfatase_N"/>
</dbReference>